<accession>A0A8J3W3V6</accession>
<feature type="transmembrane region" description="Helical" evidence="1">
    <location>
        <begin position="96"/>
        <end position="115"/>
    </location>
</feature>
<dbReference type="Proteomes" id="UP000616724">
    <property type="component" value="Unassembled WGS sequence"/>
</dbReference>
<keyword evidence="1" id="KW-1133">Transmembrane helix</keyword>
<dbReference type="RefSeq" id="WP_203889493.1">
    <property type="nucleotide sequence ID" value="NZ_BOOH01000012.1"/>
</dbReference>
<dbReference type="EMBL" id="BOOH01000012">
    <property type="protein sequence ID" value="GIH74765.1"/>
    <property type="molecule type" value="Genomic_DNA"/>
</dbReference>
<dbReference type="AlphaFoldDB" id="A0A8J3W3V6"/>
<reference evidence="2 3" key="1">
    <citation type="submission" date="2021-01" db="EMBL/GenBank/DDBJ databases">
        <title>Whole genome shotgun sequence of Planobispora longispora NBRC 13918.</title>
        <authorList>
            <person name="Komaki H."/>
            <person name="Tamura T."/>
        </authorList>
    </citation>
    <scope>NUCLEOTIDE SEQUENCE [LARGE SCALE GENOMIC DNA]</scope>
    <source>
        <strain evidence="2 3">NBRC 13918</strain>
    </source>
</reference>
<feature type="transmembrane region" description="Helical" evidence="1">
    <location>
        <begin position="36"/>
        <end position="60"/>
    </location>
</feature>
<gene>
    <name evidence="2" type="ORF">Plo01_11940</name>
</gene>
<evidence type="ECO:0008006" key="4">
    <source>
        <dbReference type="Google" id="ProtNLM"/>
    </source>
</evidence>
<feature type="transmembrane region" description="Helical" evidence="1">
    <location>
        <begin position="67"/>
        <end position="90"/>
    </location>
</feature>
<name>A0A8J3W3V6_9ACTN</name>
<evidence type="ECO:0000256" key="1">
    <source>
        <dbReference type="SAM" id="Phobius"/>
    </source>
</evidence>
<feature type="transmembrane region" description="Helical" evidence="1">
    <location>
        <begin position="12"/>
        <end position="30"/>
    </location>
</feature>
<keyword evidence="1" id="KW-0472">Membrane</keyword>
<protein>
    <recommendedName>
        <fullName evidence="4">ATP synthase protein I</fullName>
    </recommendedName>
</protein>
<keyword evidence="1" id="KW-0812">Transmembrane</keyword>
<comment type="caution">
    <text evidence="2">The sequence shown here is derived from an EMBL/GenBank/DDBJ whole genome shotgun (WGS) entry which is preliminary data.</text>
</comment>
<evidence type="ECO:0000313" key="2">
    <source>
        <dbReference type="EMBL" id="GIH74765.1"/>
    </source>
</evidence>
<evidence type="ECO:0000313" key="3">
    <source>
        <dbReference type="Proteomes" id="UP000616724"/>
    </source>
</evidence>
<proteinExistence type="predicted"/>
<sequence>MQANDLRLLRAAAIPTVLAGLVAVVAAVFLEGGRGALGAVLGMVTVTVFFALGVAAVAYASRISPTVMMAAAMGTFFAKIIALIVILESLANVDIWHPRAFALTAITCTIAWTIGEARGFMRLRMLYVEPGFKVPGHHEEKR</sequence>
<keyword evidence="3" id="KW-1185">Reference proteome</keyword>
<organism evidence="2 3">
    <name type="scientific">Planobispora longispora</name>
    <dbReference type="NCBI Taxonomy" id="28887"/>
    <lineage>
        <taxon>Bacteria</taxon>
        <taxon>Bacillati</taxon>
        <taxon>Actinomycetota</taxon>
        <taxon>Actinomycetes</taxon>
        <taxon>Streptosporangiales</taxon>
        <taxon>Streptosporangiaceae</taxon>
        <taxon>Planobispora</taxon>
    </lineage>
</organism>